<dbReference type="GO" id="GO:0043531">
    <property type="term" value="F:ADP binding"/>
    <property type="evidence" value="ECO:0007669"/>
    <property type="project" value="InterPro"/>
</dbReference>
<dbReference type="Gene3D" id="3.40.50.10140">
    <property type="entry name" value="Toll/interleukin-1 receptor homology (TIR) domain"/>
    <property type="match status" value="1"/>
</dbReference>
<keyword evidence="1" id="KW-0433">Leucine-rich repeat</keyword>
<dbReference type="SMART" id="SM00382">
    <property type="entry name" value="AAA"/>
    <property type="match status" value="1"/>
</dbReference>
<dbReference type="EMBL" id="JAHRHJ020003813">
    <property type="protein sequence ID" value="KAH9288726.1"/>
    <property type="molecule type" value="Genomic_DNA"/>
</dbReference>
<dbReference type="PRINTS" id="PR00364">
    <property type="entry name" value="DISEASERSIST"/>
</dbReference>
<dbReference type="SUPFAM" id="SSF52200">
    <property type="entry name" value="Toll/Interleukin receptor TIR domain"/>
    <property type="match status" value="1"/>
</dbReference>
<keyword evidence="6" id="KW-1185">Reference proteome</keyword>
<name>A0AA38BR83_TAXCH</name>
<dbReference type="Gene3D" id="1.10.10.10">
    <property type="entry name" value="Winged helix-like DNA-binding domain superfamily/Winged helix DNA-binding domain"/>
    <property type="match status" value="1"/>
</dbReference>
<keyword evidence="3" id="KW-0611">Plant defense</keyword>
<sequence>MASSSSSHSNAFSEIGPQCKRRRAFASPKSYDVFINHRGPDVKETLALELYNFLKRMDIPAFLDSREFELGDSIPPTIENVIRSASVHIAIFSTNYANSPWCLDELDLMLQTKTRIIPIFYHVKPVDLRYTEKGAYADAFTTHTDKGRYACKIEKWKDTLRSVSVIYGYEFIKDDRNYKKKCKKIVYAARKEIEKGRPLPVAKSPVGLDEIVKDFERLCCKKKSEKSTIVGIFGMGGSGKTTLAKDLFNRKRSEYNASCFLFDVREASAKTELPFYQSKLLIDLFQEKRKFQSIYEGSSYIQHRLERSRHLRFLIVVDDIDHVNQLDALSVRNTLNSGSLLIITTRDEGVLKRSGITIRYKMKEMNINHGRELFCWHAFRRNCPVSGFEDLVESFVKVCGGLPLSLQVLGGLVFGYTDKEYWKSQLDKISKMLPGDIKHRLKISFDSLDSEEKQIFMDIACFFIGKDKKMAIRIWEGSGWSAKHALQTLRDRCLIMFDKGYKIMWRDVFKMHDHLRDLGRDMADQLISPRRLWQPQYLRSLVSKPFQNILMETNGRCYNSISDLFQITYFLGNSDDFAQTSSALLWLQLSMVKGKHLSIPSWIPLQNLQCLRINGGCWERLWQSDAQAPLQLKELQLYYTSIEDQFPNSLGVLRNLEDLALFGMGWEGFKIGKFMVIEGRALSESLRNLTNLKSLVLTHLCVSGELTLNNSRDSTTFESPMSSLEKIDIRGVEALSKISISGEKCPSLKSLELRDITNLTEVHFTLNSVELRPCEKVRTFSGIPDLAEEGYSEVQELSNLESIKISKCWQLQNIIGIERLERLRCLYLSAGNGLIRDCIERLQRLPEIMTVNGMAADGAEKHVNANMFSGIIGGNTVSDINQNTLEEAIKSVNTKSLSAGIICLVIPSTYPEGYMSGMDCQAEDYVSTCMVTVQARIKSVWRMHFGKAPIKRGCIIGVNEAEEGKNLLVLKTIISKLY</sequence>
<dbReference type="AlphaFoldDB" id="A0AA38BR83"/>
<evidence type="ECO:0000313" key="5">
    <source>
        <dbReference type="EMBL" id="KAH9288726.1"/>
    </source>
</evidence>
<dbReference type="SMART" id="SM00255">
    <property type="entry name" value="TIR"/>
    <property type="match status" value="1"/>
</dbReference>
<dbReference type="InterPro" id="IPR000157">
    <property type="entry name" value="TIR_dom"/>
</dbReference>
<dbReference type="InterPro" id="IPR002182">
    <property type="entry name" value="NB-ARC"/>
</dbReference>
<dbReference type="PROSITE" id="PS50104">
    <property type="entry name" value="TIR"/>
    <property type="match status" value="1"/>
</dbReference>
<dbReference type="Gene3D" id="3.80.10.10">
    <property type="entry name" value="Ribonuclease Inhibitor"/>
    <property type="match status" value="1"/>
</dbReference>
<evidence type="ECO:0000256" key="1">
    <source>
        <dbReference type="ARBA" id="ARBA00022614"/>
    </source>
</evidence>
<dbReference type="InterPro" id="IPR042197">
    <property type="entry name" value="Apaf_helical"/>
</dbReference>
<dbReference type="InterPro" id="IPR027417">
    <property type="entry name" value="P-loop_NTPase"/>
</dbReference>
<organism evidence="5 6">
    <name type="scientific">Taxus chinensis</name>
    <name type="common">Chinese yew</name>
    <name type="synonym">Taxus wallichiana var. chinensis</name>
    <dbReference type="NCBI Taxonomy" id="29808"/>
    <lineage>
        <taxon>Eukaryota</taxon>
        <taxon>Viridiplantae</taxon>
        <taxon>Streptophyta</taxon>
        <taxon>Embryophyta</taxon>
        <taxon>Tracheophyta</taxon>
        <taxon>Spermatophyta</taxon>
        <taxon>Pinopsida</taxon>
        <taxon>Pinidae</taxon>
        <taxon>Conifers II</taxon>
        <taxon>Cupressales</taxon>
        <taxon>Taxaceae</taxon>
        <taxon>Taxus</taxon>
    </lineage>
</organism>
<protein>
    <recommendedName>
        <fullName evidence="4">TIR domain-containing protein</fullName>
    </recommendedName>
</protein>
<evidence type="ECO:0000256" key="3">
    <source>
        <dbReference type="ARBA" id="ARBA00022821"/>
    </source>
</evidence>
<dbReference type="InterPro" id="IPR036388">
    <property type="entry name" value="WH-like_DNA-bd_sf"/>
</dbReference>
<dbReference type="OMA" id="WEHESEV"/>
<dbReference type="GO" id="GO:0006952">
    <property type="term" value="P:defense response"/>
    <property type="evidence" value="ECO:0007669"/>
    <property type="project" value="UniProtKB-KW"/>
</dbReference>
<dbReference type="Gene3D" id="3.40.50.300">
    <property type="entry name" value="P-loop containing nucleotide triphosphate hydrolases"/>
    <property type="match status" value="1"/>
</dbReference>
<dbReference type="InterPro" id="IPR003593">
    <property type="entry name" value="AAA+_ATPase"/>
</dbReference>
<dbReference type="Pfam" id="PF00931">
    <property type="entry name" value="NB-ARC"/>
    <property type="match status" value="1"/>
</dbReference>
<evidence type="ECO:0000259" key="4">
    <source>
        <dbReference type="PROSITE" id="PS50104"/>
    </source>
</evidence>
<dbReference type="Pfam" id="PF23282">
    <property type="entry name" value="WHD_ROQ1"/>
    <property type="match status" value="1"/>
</dbReference>
<proteinExistence type="predicted"/>
<dbReference type="Proteomes" id="UP000824469">
    <property type="component" value="Unassembled WGS sequence"/>
</dbReference>
<dbReference type="InterPro" id="IPR058192">
    <property type="entry name" value="WHD_ROQ1-like"/>
</dbReference>
<comment type="caution">
    <text evidence="5">The sequence shown here is derived from an EMBL/GenBank/DDBJ whole genome shotgun (WGS) entry which is preliminary data.</text>
</comment>
<dbReference type="SUPFAM" id="SSF52058">
    <property type="entry name" value="L domain-like"/>
    <property type="match status" value="1"/>
</dbReference>
<accession>A0AA38BR83</accession>
<evidence type="ECO:0000256" key="2">
    <source>
        <dbReference type="ARBA" id="ARBA00022737"/>
    </source>
</evidence>
<feature type="domain" description="TIR" evidence="4">
    <location>
        <begin position="29"/>
        <end position="193"/>
    </location>
</feature>
<dbReference type="Pfam" id="PF01582">
    <property type="entry name" value="TIR"/>
    <property type="match status" value="1"/>
</dbReference>
<dbReference type="InterPro" id="IPR044974">
    <property type="entry name" value="Disease_R_plants"/>
</dbReference>
<dbReference type="InterPro" id="IPR035897">
    <property type="entry name" value="Toll_tir_struct_dom_sf"/>
</dbReference>
<dbReference type="Gene3D" id="1.10.8.430">
    <property type="entry name" value="Helical domain of apoptotic protease-activating factors"/>
    <property type="match status" value="1"/>
</dbReference>
<dbReference type="SUPFAM" id="SSF52540">
    <property type="entry name" value="P-loop containing nucleoside triphosphate hydrolases"/>
    <property type="match status" value="1"/>
</dbReference>
<keyword evidence="2" id="KW-0677">Repeat</keyword>
<dbReference type="PANTHER" id="PTHR11017">
    <property type="entry name" value="LEUCINE-RICH REPEAT-CONTAINING PROTEIN"/>
    <property type="match status" value="1"/>
</dbReference>
<gene>
    <name evidence="5" type="ORF">KI387_032843</name>
</gene>
<dbReference type="InterPro" id="IPR032675">
    <property type="entry name" value="LRR_dom_sf"/>
</dbReference>
<evidence type="ECO:0000313" key="6">
    <source>
        <dbReference type="Proteomes" id="UP000824469"/>
    </source>
</evidence>
<dbReference type="PANTHER" id="PTHR11017:SF385">
    <property type="entry name" value="DISEASE RESISTANCE PROTEIN (TIR-NBS-LRR CLASS)-RELATED"/>
    <property type="match status" value="1"/>
</dbReference>
<reference evidence="5 6" key="1">
    <citation type="journal article" date="2021" name="Nat. Plants">
        <title>The Taxus genome provides insights into paclitaxel biosynthesis.</title>
        <authorList>
            <person name="Xiong X."/>
            <person name="Gou J."/>
            <person name="Liao Q."/>
            <person name="Li Y."/>
            <person name="Zhou Q."/>
            <person name="Bi G."/>
            <person name="Li C."/>
            <person name="Du R."/>
            <person name="Wang X."/>
            <person name="Sun T."/>
            <person name="Guo L."/>
            <person name="Liang H."/>
            <person name="Lu P."/>
            <person name="Wu Y."/>
            <person name="Zhang Z."/>
            <person name="Ro D.K."/>
            <person name="Shang Y."/>
            <person name="Huang S."/>
            <person name="Yan J."/>
        </authorList>
    </citation>
    <scope>NUCLEOTIDE SEQUENCE [LARGE SCALE GENOMIC DNA]</scope>
    <source>
        <strain evidence="5">Ta-2019</strain>
    </source>
</reference>
<dbReference type="GO" id="GO:0007165">
    <property type="term" value="P:signal transduction"/>
    <property type="evidence" value="ECO:0007669"/>
    <property type="project" value="InterPro"/>
</dbReference>